<reference evidence="3" key="1">
    <citation type="journal article" date="2014" name="Nat. Genet.">
        <title>Genome of the human hookworm Necator americanus.</title>
        <authorList>
            <person name="Tang Y.T."/>
            <person name="Gao X."/>
            <person name="Rosa B.A."/>
            <person name="Abubucker S."/>
            <person name="Hallsworth-Pepin K."/>
            <person name="Martin J."/>
            <person name="Tyagi R."/>
            <person name="Heizer E."/>
            <person name="Zhang X."/>
            <person name="Bhonagiri-Palsikar V."/>
            <person name="Minx P."/>
            <person name="Warren W.C."/>
            <person name="Wang Q."/>
            <person name="Zhan B."/>
            <person name="Hotez P.J."/>
            <person name="Sternberg P.W."/>
            <person name="Dougall A."/>
            <person name="Gaze S.T."/>
            <person name="Mulvenna J."/>
            <person name="Sotillo J."/>
            <person name="Ranganathan S."/>
            <person name="Rabelo E.M."/>
            <person name="Wilson R.K."/>
            <person name="Felgner P.L."/>
            <person name="Bethony J."/>
            <person name="Hawdon J.M."/>
            <person name="Gasser R.B."/>
            <person name="Loukas A."/>
            <person name="Mitreva M."/>
        </authorList>
    </citation>
    <scope>NUCLEOTIDE SEQUENCE [LARGE SCALE GENOMIC DNA]</scope>
</reference>
<keyword evidence="3" id="KW-1185">Reference proteome</keyword>
<proteinExistence type="predicted"/>
<evidence type="ECO:0000259" key="1">
    <source>
        <dbReference type="Pfam" id="PF23726"/>
    </source>
</evidence>
<gene>
    <name evidence="2" type="ORF">NECAME_09228</name>
</gene>
<sequence>VTVESKVKEKLVFRELDRLTNIGPVKAITAGNAHGISPILLEQERTDPIFDIVTASGHTVNGSLCVLQRTVRPDVITSSFLQDAQQLWAVGRREDDSHKYLIVSRTRSSLILELGEDMVELEEPLFLSDEPTVAAGELADGGLAVQG</sequence>
<dbReference type="STRING" id="51031.W2THB0"/>
<organism evidence="2 3">
    <name type="scientific">Necator americanus</name>
    <name type="common">Human hookworm</name>
    <dbReference type="NCBI Taxonomy" id="51031"/>
    <lineage>
        <taxon>Eukaryota</taxon>
        <taxon>Metazoa</taxon>
        <taxon>Ecdysozoa</taxon>
        <taxon>Nematoda</taxon>
        <taxon>Chromadorea</taxon>
        <taxon>Rhabditida</taxon>
        <taxon>Rhabditina</taxon>
        <taxon>Rhabditomorpha</taxon>
        <taxon>Strongyloidea</taxon>
        <taxon>Ancylostomatidae</taxon>
        <taxon>Bunostominae</taxon>
        <taxon>Necator</taxon>
    </lineage>
</organism>
<feature type="non-terminal residue" evidence="2">
    <location>
        <position position="1"/>
    </location>
</feature>
<name>W2THB0_NECAM</name>
<dbReference type="KEGG" id="nai:NECAME_09228"/>
<dbReference type="Gene3D" id="2.130.10.10">
    <property type="entry name" value="YVTN repeat-like/Quinoprotein amine dehydrogenase"/>
    <property type="match status" value="1"/>
</dbReference>
<dbReference type="AlphaFoldDB" id="W2THB0"/>
<dbReference type="OrthoDB" id="6109at2759"/>
<evidence type="ECO:0000313" key="3">
    <source>
        <dbReference type="Proteomes" id="UP000053676"/>
    </source>
</evidence>
<feature type="domain" description="RSE1/DDB1/CPSF1 second beta-propeller" evidence="1">
    <location>
        <begin position="73"/>
        <end position="146"/>
    </location>
</feature>
<dbReference type="InterPro" id="IPR058543">
    <property type="entry name" value="Beta-prop_RSE1/DDB1/CPSF1_2nd"/>
</dbReference>
<dbReference type="PANTHER" id="PTHR10644">
    <property type="entry name" value="DNA REPAIR/RNA PROCESSING CPSF FAMILY"/>
    <property type="match status" value="1"/>
</dbReference>
<dbReference type="Pfam" id="PF23726">
    <property type="entry name" value="Beta-prop_RSE1_2nd"/>
    <property type="match status" value="1"/>
</dbReference>
<dbReference type="InterPro" id="IPR050358">
    <property type="entry name" value="RSE1/DDB1/CFT1"/>
</dbReference>
<evidence type="ECO:0000313" key="2">
    <source>
        <dbReference type="EMBL" id="ETN80387.1"/>
    </source>
</evidence>
<accession>W2THB0</accession>
<dbReference type="InterPro" id="IPR015943">
    <property type="entry name" value="WD40/YVTN_repeat-like_dom_sf"/>
</dbReference>
<dbReference type="EMBL" id="KI659115">
    <property type="protein sequence ID" value="ETN80387.1"/>
    <property type="molecule type" value="Genomic_DNA"/>
</dbReference>
<protein>
    <recommendedName>
        <fullName evidence="1">RSE1/DDB1/CPSF1 second beta-propeller domain-containing protein</fullName>
    </recommendedName>
</protein>
<dbReference type="Proteomes" id="UP000053676">
    <property type="component" value="Unassembled WGS sequence"/>
</dbReference>